<dbReference type="InterPro" id="IPR036691">
    <property type="entry name" value="Endo/exonu/phosph_ase_sf"/>
</dbReference>
<organism evidence="1 2">
    <name type="scientific">Mythimna separata</name>
    <name type="common">Oriental armyworm</name>
    <name type="synonym">Pseudaletia separata</name>
    <dbReference type="NCBI Taxonomy" id="271217"/>
    <lineage>
        <taxon>Eukaryota</taxon>
        <taxon>Metazoa</taxon>
        <taxon>Ecdysozoa</taxon>
        <taxon>Arthropoda</taxon>
        <taxon>Hexapoda</taxon>
        <taxon>Insecta</taxon>
        <taxon>Pterygota</taxon>
        <taxon>Neoptera</taxon>
        <taxon>Endopterygota</taxon>
        <taxon>Lepidoptera</taxon>
        <taxon>Glossata</taxon>
        <taxon>Ditrysia</taxon>
        <taxon>Noctuoidea</taxon>
        <taxon>Noctuidae</taxon>
        <taxon>Noctuinae</taxon>
        <taxon>Hadenini</taxon>
        <taxon>Mythimna</taxon>
    </lineage>
</organism>
<dbReference type="SUPFAM" id="SSF56219">
    <property type="entry name" value="DNase I-like"/>
    <property type="match status" value="1"/>
</dbReference>
<keyword evidence="2" id="KW-1185">Reference proteome</keyword>
<evidence type="ECO:0000313" key="2">
    <source>
        <dbReference type="Proteomes" id="UP001231518"/>
    </source>
</evidence>
<dbReference type="PANTHER" id="PTHR23227:SF85">
    <property type="entry name" value="CRANIOFACIAL DEVELOPMENT PROTEIN 2"/>
    <property type="match status" value="1"/>
</dbReference>
<proteinExistence type="predicted"/>
<dbReference type="Gene3D" id="3.60.10.10">
    <property type="entry name" value="Endonuclease/exonuclease/phosphatase"/>
    <property type="match status" value="1"/>
</dbReference>
<dbReference type="AlphaFoldDB" id="A0AAD7YIM4"/>
<dbReference type="CDD" id="cd09076">
    <property type="entry name" value="L1-EN"/>
    <property type="match status" value="1"/>
</dbReference>
<dbReference type="EMBL" id="JARGEI010000017">
    <property type="protein sequence ID" value="KAJ8716759.1"/>
    <property type="molecule type" value="Genomic_DNA"/>
</dbReference>
<accession>A0AAD7YIM4</accession>
<evidence type="ECO:0008006" key="3">
    <source>
        <dbReference type="Google" id="ProtNLM"/>
    </source>
</evidence>
<gene>
    <name evidence="1" type="ORF">PYW07_003386</name>
</gene>
<protein>
    <recommendedName>
        <fullName evidence="3">Endonuclease/exonuclease/phosphatase domain-containing protein</fullName>
    </recommendedName>
</protein>
<dbReference type="Proteomes" id="UP001231518">
    <property type="component" value="Chromosome 14"/>
</dbReference>
<dbReference type="PANTHER" id="PTHR23227">
    <property type="entry name" value="BUCENTAUR RELATED"/>
    <property type="match status" value="1"/>
</dbReference>
<sequence>MVYAPTGAATEEDIEDFYRKLEECIENIPKREILMIIGDFNAKVGTTAHDTGLRNIVGQYGLGCRNSRGERLIQFAADNNFTVMNTVFKHHPKRLYIWTSPNGAYRNQIDYILIRARWRSSITNTHTLPGADIMSDHQLLVCNMRIRLRRPVAKKGSRRMEVIDRDSFVQSLQEKDHCWHENCSTEGNVDYLWKSTVQLIKDAVRESQPNNRSEKRQHWMSTDTWNLIKERRVLKAKGAKIQELNAMTSMIQAACRRDRNTALHSICEEVERHSQKFETKDLHNKIRLITRQFKPNTWAIENVSGNTITEIKEIVNVWKDYCKGLFADATNDTTTTRNEALEQEPLPLKDEVRAAIKHLKRNKAWWRGGMEAVSAAAARYLFHTAAPLAAVMTQKHAIGRTVRCPTDTLLYAY</sequence>
<name>A0AAD7YIM4_MYTSE</name>
<dbReference type="InterPro" id="IPR027124">
    <property type="entry name" value="Swc5/CFDP1/2"/>
</dbReference>
<comment type="caution">
    <text evidence="1">The sequence shown here is derived from an EMBL/GenBank/DDBJ whole genome shotgun (WGS) entry which is preliminary data.</text>
</comment>
<reference evidence="1" key="1">
    <citation type="submission" date="2023-03" db="EMBL/GenBank/DDBJ databases">
        <title>Chromosome-level genomes of two armyworms, Mythimna separata and Mythimna loreyi, provide insights into the biosynthesis and reception of sex pheromones.</title>
        <authorList>
            <person name="Zhao H."/>
        </authorList>
    </citation>
    <scope>NUCLEOTIDE SEQUENCE</scope>
    <source>
        <strain evidence="1">BeijingLab</strain>
        <tissue evidence="1">Pupa</tissue>
    </source>
</reference>
<evidence type="ECO:0000313" key="1">
    <source>
        <dbReference type="EMBL" id="KAJ8716759.1"/>
    </source>
</evidence>